<sequence length="316" mass="35979">MLFTREELLDRDVTQRELRAAGVGGRWMRIQPGIYVERAAFDALRPAHRHRIAVVAAVGRSRGRIGVVSHLSAAVLHGLPQYRFRPRPVSVTIPDATHPPSRAGLRRHTDELGEADVIEIDGIRCTSLERTIFDIARTEPLETSVSCADAALRRLVVDGRTFDADLQVEWRERFARRAERAAGRRGVRRARWVGGFADGRAELPGESVSRLQLHRLGFREFDLQVAVEGPRGFDYYVDVGLGEVRTFWEFDGEEKYRSEAMRRGRSLEDVLLEEKRREDWIRGRTRWHFVRGGFTDIATPETLAARLSAFGVKSPR</sequence>
<gene>
    <name evidence="1" type="ordered locus">MTES_2481</name>
</gene>
<dbReference type="KEGG" id="mts:MTES_2481"/>
<evidence type="ECO:0000313" key="1">
    <source>
        <dbReference type="EMBL" id="BAJ75445.1"/>
    </source>
</evidence>
<organism evidence="1 2">
    <name type="scientific">Microbacterium testaceum (strain StLB037)</name>
    <dbReference type="NCBI Taxonomy" id="979556"/>
    <lineage>
        <taxon>Bacteria</taxon>
        <taxon>Bacillati</taxon>
        <taxon>Actinomycetota</taxon>
        <taxon>Actinomycetes</taxon>
        <taxon>Micrococcales</taxon>
        <taxon>Microbacteriaceae</taxon>
        <taxon>Microbacterium</taxon>
    </lineage>
</organism>
<dbReference type="AlphaFoldDB" id="E8N6T1"/>
<reference key="2">
    <citation type="submission" date="2011-02" db="EMBL/GenBank/DDBJ databases">
        <title>Genome sequence of Microbacterium testaceum StLB037.</title>
        <authorList>
            <person name="Morohoshi T."/>
            <person name="Wang W.Z."/>
            <person name="Someya N."/>
            <person name="Ikeda T."/>
        </authorList>
    </citation>
    <scope>NUCLEOTIDE SEQUENCE</scope>
    <source>
        <strain>StLB037</strain>
    </source>
</reference>
<proteinExistence type="predicted"/>
<accession>E8N6T1</accession>
<dbReference type="STRING" id="979556.MTES_2481"/>
<protein>
    <recommendedName>
        <fullName evidence="3">Transcriptional regulator, AbiEi antitoxin, Type IV TA system</fullName>
    </recommendedName>
</protein>
<dbReference type="EMBL" id="AP012052">
    <property type="protein sequence ID" value="BAJ75445.1"/>
    <property type="molecule type" value="Genomic_DNA"/>
</dbReference>
<dbReference type="Proteomes" id="UP000008975">
    <property type="component" value="Chromosome"/>
</dbReference>
<name>E8N6T1_MICTS</name>
<evidence type="ECO:0000313" key="2">
    <source>
        <dbReference type="Proteomes" id="UP000008975"/>
    </source>
</evidence>
<evidence type="ECO:0008006" key="3">
    <source>
        <dbReference type="Google" id="ProtNLM"/>
    </source>
</evidence>
<dbReference type="eggNOG" id="COG5340">
    <property type="taxonomic scope" value="Bacteria"/>
</dbReference>
<reference evidence="1 2" key="1">
    <citation type="journal article" date="2011" name="J. Bacteriol.">
        <title>Genome sequence of Microbacterium testaceum StLB037, an N-acylhomoserine lactone-degrading bacterium isolated from potato leaves.</title>
        <authorList>
            <person name="Morohoshi T."/>
            <person name="Wang W.-Z."/>
            <person name="Someya N."/>
            <person name="Ikeda T."/>
        </authorList>
    </citation>
    <scope>NUCLEOTIDE SEQUENCE [LARGE SCALE GENOMIC DNA]</scope>
    <source>
        <strain evidence="1 2">StLB037</strain>
    </source>
</reference>
<dbReference type="HOGENOM" id="CLU_052626_4_0_11"/>